<sequence>MDGLRSRSYADGRAEKESSYAASGLHMVRSYSASHRSAPNCKKGKSTCGSSSMESSSSSSSSSFVGWGLISDPELQRKTRVAGYKVYAVEGKMKGSVRKSFRWIKDKYTQVLYGRF</sequence>
<dbReference type="AlphaFoldDB" id="A0A199VEQ4"/>
<organism evidence="2 3">
    <name type="scientific">Ananas comosus</name>
    <name type="common">Pineapple</name>
    <name type="synonym">Ananas ananas</name>
    <dbReference type="NCBI Taxonomy" id="4615"/>
    <lineage>
        <taxon>Eukaryota</taxon>
        <taxon>Viridiplantae</taxon>
        <taxon>Streptophyta</taxon>
        <taxon>Embryophyta</taxon>
        <taxon>Tracheophyta</taxon>
        <taxon>Spermatophyta</taxon>
        <taxon>Magnoliopsida</taxon>
        <taxon>Liliopsida</taxon>
        <taxon>Poales</taxon>
        <taxon>Bromeliaceae</taxon>
        <taxon>Bromelioideae</taxon>
        <taxon>Ananas</taxon>
    </lineage>
</organism>
<evidence type="ECO:0008006" key="4">
    <source>
        <dbReference type="Google" id="ProtNLM"/>
    </source>
</evidence>
<reference evidence="2 3" key="1">
    <citation type="journal article" date="2016" name="DNA Res.">
        <title>The draft genome of MD-2 pineapple using hybrid error correction of long reads.</title>
        <authorList>
            <person name="Redwan R.M."/>
            <person name="Saidin A."/>
            <person name="Kumar S.V."/>
        </authorList>
    </citation>
    <scope>NUCLEOTIDE SEQUENCE [LARGE SCALE GENOMIC DNA]</scope>
    <source>
        <strain evidence="3">cv. MD2</strain>
        <tissue evidence="2">Leaf</tissue>
    </source>
</reference>
<proteinExistence type="predicted"/>
<name>A0A199VEQ4_ANACO</name>
<feature type="compositionally biased region" description="Basic and acidic residues" evidence="1">
    <location>
        <begin position="1"/>
        <end position="18"/>
    </location>
</feature>
<protein>
    <recommendedName>
        <fullName evidence="4">DUF3511 domain-containing protein</fullName>
    </recommendedName>
</protein>
<feature type="region of interest" description="Disordered" evidence="1">
    <location>
        <begin position="33"/>
        <end position="65"/>
    </location>
</feature>
<feature type="region of interest" description="Disordered" evidence="1">
    <location>
        <begin position="1"/>
        <end position="21"/>
    </location>
</feature>
<dbReference type="InterPro" id="IPR021899">
    <property type="entry name" value="DUF3511"/>
</dbReference>
<evidence type="ECO:0000313" key="3">
    <source>
        <dbReference type="Proteomes" id="UP000092600"/>
    </source>
</evidence>
<dbReference type="Proteomes" id="UP000092600">
    <property type="component" value="Unassembled WGS sequence"/>
</dbReference>
<accession>A0A199VEQ4</accession>
<comment type="caution">
    <text evidence="2">The sequence shown here is derived from an EMBL/GenBank/DDBJ whole genome shotgun (WGS) entry which is preliminary data.</text>
</comment>
<gene>
    <name evidence="2" type="ORF">ACMD2_22097</name>
</gene>
<dbReference type="PANTHER" id="PTHR33193:SF71">
    <property type="entry name" value="OS02G0223700 PROTEIN"/>
    <property type="match status" value="1"/>
</dbReference>
<feature type="compositionally biased region" description="Low complexity" evidence="1">
    <location>
        <begin position="46"/>
        <end position="63"/>
    </location>
</feature>
<dbReference type="EMBL" id="LSRQ01002062">
    <property type="protein sequence ID" value="OAY75579.1"/>
    <property type="molecule type" value="Genomic_DNA"/>
</dbReference>
<evidence type="ECO:0000256" key="1">
    <source>
        <dbReference type="SAM" id="MobiDB-lite"/>
    </source>
</evidence>
<dbReference type="PANTHER" id="PTHR33193">
    <property type="entry name" value="DOMAIN PROTEIN, PUTATIVE (DUF3511)-RELATED"/>
    <property type="match status" value="1"/>
</dbReference>
<evidence type="ECO:0000313" key="2">
    <source>
        <dbReference type="EMBL" id="OAY75579.1"/>
    </source>
</evidence>
<dbReference type="STRING" id="4615.A0A199VEQ4"/>
<dbReference type="Pfam" id="PF12023">
    <property type="entry name" value="DUF3511"/>
    <property type="match status" value="1"/>
</dbReference>